<protein>
    <submittedName>
        <fullName evidence="2">Uncharacterized protein</fullName>
    </submittedName>
</protein>
<evidence type="ECO:0000256" key="1">
    <source>
        <dbReference type="SAM" id="SignalP"/>
    </source>
</evidence>
<dbReference type="RefSeq" id="WP_090148156.1">
    <property type="nucleotide sequence ID" value="NZ_FNAN01000004.1"/>
</dbReference>
<evidence type="ECO:0000313" key="2">
    <source>
        <dbReference type="EMBL" id="SDE28653.1"/>
    </source>
</evidence>
<keyword evidence="3" id="KW-1185">Reference proteome</keyword>
<organism evidence="2 3">
    <name type="scientific">Dyadobacter soli</name>
    <dbReference type="NCBI Taxonomy" id="659014"/>
    <lineage>
        <taxon>Bacteria</taxon>
        <taxon>Pseudomonadati</taxon>
        <taxon>Bacteroidota</taxon>
        <taxon>Cytophagia</taxon>
        <taxon>Cytophagales</taxon>
        <taxon>Spirosomataceae</taxon>
        <taxon>Dyadobacter</taxon>
    </lineage>
</organism>
<dbReference type="EMBL" id="FNAN01000004">
    <property type="protein sequence ID" value="SDE28653.1"/>
    <property type="molecule type" value="Genomic_DNA"/>
</dbReference>
<feature type="signal peptide" evidence="1">
    <location>
        <begin position="1"/>
        <end position="23"/>
    </location>
</feature>
<feature type="chain" id="PRO_5011769710" evidence="1">
    <location>
        <begin position="24"/>
        <end position="247"/>
    </location>
</feature>
<accession>A0A1G7BNX3</accession>
<sequence length="247" mass="27623">MKRYLAIFALSACLLGAALSASAQAPKKIPADKQRALLWKPEEGQYYFSHALVFDYQNKSDKTEGTLKVHLDPVTGAMCFVKETSFGQGGKSFDFVIGFPDGKYIFCGTDEDGKKVRVNETVKEFKPDVDTKKQQQDDFKTYVVPTENKREEFGLTSTEYDLTYATSGSQEKIWLTKTPFSVYPIYGLEFVESAVSLPVSFDYMNLLPSDLLLSEINSKDVVLKLKAFGKDPYTANAKGYAVLKVND</sequence>
<evidence type="ECO:0000313" key="3">
    <source>
        <dbReference type="Proteomes" id="UP000198748"/>
    </source>
</evidence>
<dbReference type="AlphaFoldDB" id="A0A1G7BNX3"/>
<keyword evidence="1" id="KW-0732">Signal</keyword>
<dbReference type="STRING" id="659014.SAMN04487996_104259"/>
<proteinExistence type="predicted"/>
<name>A0A1G7BNX3_9BACT</name>
<reference evidence="3" key="1">
    <citation type="submission" date="2016-10" db="EMBL/GenBank/DDBJ databases">
        <authorList>
            <person name="Varghese N."/>
            <person name="Submissions S."/>
        </authorList>
    </citation>
    <scope>NUCLEOTIDE SEQUENCE [LARGE SCALE GENOMIC DNA]</scope>
    <source>
        <strain evidence="3">DSM 25329</strain>
    </source>
</reference>
<gene>
    <name evidence="2" type="ORF">SAMN04487996_104259</name>
</gene>
<dbReference type="Proteomes" id="UP000198748">
    <property type="component" value="Unassembled WGS sequence"/>
</dbReference>
<dbReference type="OrthoDB" id="938716at2"/>